<dbReference type="EMBL" id="STFF01000003">
    <property type="protein sequence ID" value="THU39214.1"/>
    <property type="molecule type" value="Genomic_DNA"/>
</dbReference>
<dbReference type="AlphaFoldDB" id="A0A4S8HYG6"/>
<dbReference type="Proteomes" id="UP000306918">
    <property type="component" value="Unassembled WGS sequence"/>
</dbReference>
<evidence type="ECO:0008006" key="3">
    <source>
        <dbReference type="Google" id="ProtNLM"/>
    </source>
</evidence>
<comment type="caution">
    <text evidence="1">The sequence shown here is derived from an EMBL/GenBank/DDBJ whole genome shotgun (WGS) entry which is preliminary data.</text>
</comment>
<name>A0A4S8HYG6_9BACT</name>
<proteinExistence type="predicted"/>
<keyword evidence="2" id="KW-1185">Reference proteome</keyword>
<evidence type="ECO:0000313" key="2">
    <source>
        <dbReference type="Proteomes" id="UP000306918"/>
    </source>
</evidence>
<reference evidence="1 2" key="1">
    <citation type="submission" date="2019-04" db="EMBL/GenBank/DDBJ databases">
        <title>Niastella caeni sp. nov., isolated from activated sludge.</title>
        <authorList>
            <person name="Sheng M."/>
        </authorList>
    </citation>
    <scope>NUCLEOTIDE SEQUENCE [LARGE SCALE GENOMIC DNA]</scope>
    <source>
        <strain evidence="1 2">HX-2-15</strain>
    </source>
</reference>
<dbReference type="OrthoDB" id="661670at2"/>
<organism evidence="1 2">
    <name type="scientific">Niastella caeni</name>
    <dbReference type="NCBI Taxonomy" id="2569763"/>
    <lineage>
        <taxon>Bacteria</taxon>
        <taxon>Pseudomonadati</taxon>
        <taxon>Bacteroidota</taxon>
        <taxon>Chitinophagia</taxon>
        <taxon>Chitinophagales</taxon>
        <taxon>Chitinophagaceae</taxon>
        <taxon>Niastella</taxon>
    </lineage>
</organism>
<protein>
    <recommendedName>
        <fullName evidence="3">DUF4397 domain-containing protein</fullName>
    </recommendedName>
</protein>
<gene>
    <name evidence="1" type="ORF">FAM09_11915</name>
</gene>
<accession>A0A4S8HYG6</accession>
<sequence>MKKEIHNIIRKINMLSIINKCSVGLLFVYCIGCSKGEEAIEPLRFTTVGLNAVTVDSFRFAVTDNGTLLTDSLITPVGNRSMVVKYKETVRRYRVTDLYSNSLLLDTLINYKPGSLNAITFFQPTAGSKLVWVGPPANEPAPEAGKIKLSVVYASPFTTAKYDEIKVVVENSQSGNSGTDYVAKDSFLLKRGEFSRFFTGGLDRKPRLRLYTTDASRAALATLNPASFSEANSDFSIFYININSTTSAALTKFY</sequence>
<evidence type="ECO:0000313" key="1">
    <source>
        <dbReference type="EMBL" id="THU39214.1"/>
    </source>
</evidence>
<dbReference type="RefSeq" id="WP_136577346.1">
    <property type="nucleotide sequence ID" value="NZ_STFF01000003.1"/>
</dbReference>